<name>A0A382WR46_9ZZZZ</name>
<dbReference type="InterPro" id="IPR011032">
    <property type="entry name" value="GroES-like_sf"/>
</dbReference>
<dbReference type="PROSITE" id="PS00059">
    <property type="entry name" value="ADH_ZINC"/>
    <property type="match status" value="1"/>
</dbReference>
<keyword evidence="4" id="KW-0520">NAD</keyword>
<proteinExistence type="predicted"/>
<dbReference type="Gene3D" id="3.90.180.10">
    <property type="entry name" value="Medium-chain alcohol dehydrogenases, catalytic domain"/>
    <property type="match status" value="2"/>
</dbReference>
<dbReference type="SUPFAM" id="SSF51735">
    <property type="entry name" value="NAD(P)-binding Rossmann-fold domains"/>
    <property type="match status" value="1"/>
</dbReference>
<evidence type="ECO:0000256" key="4">
    <source>
        <dbReference type="ARBA" id="ARBA00023027"/>
    </source>
</evidence>
<dbReference type="GO" id="GO:0008270">
    <property type="term" value="F:zinc ion binding"/>
    <property type="evidence" value="ECO:0007669"/>
    <property type="project" value="InterPro"/>
</dbReference>
<dbReference type="GO" id="GO:0051903">
    <property type="term" value="F:S-(hydroxymethyl)glutathione dehydrogenase [NAD(P)+] activity"/>
    <property type="evidence" value="ECO:0007669"/>
    <property type="project" value="TreeGrafter"/>
</dbReference>
<dbReference type="Gene3D" id="3.40.50.720">
    <property type="entry name" value="NAD(P)-binding Rossmann-like Domain"/>
    <property type="match status" value="1"/>
</dbReference>
<reference evidence="6" key="1">
    <citation type="submission" date="2018-05" db="EMBL/GenBank/DDBJ databases">
        <authorList>
            <person name="Lanie J.A."/>
            <person name="Ng W.-L."/>
            <person name="Kazmierczak K.M."/>
            <person name="Andrzejewski T.M."/>
            <person name="Davidsen T.M."/>
            <person name="Wayne K.J."/>
            <person name="Tettelin H."/>
            <person name="Glass J.I."/>
            <person name="Rusch D."/>
            <person name="Podicherti R."/>
            <person name="Tsui H.-C.T."/>
            <person name="Winkler M.E."/>
        </authorList>
    </citation>
    <scope>NUCLEOTIDE SEQUENCE</scope>
</reference>
<evidence type="ECO:0000256" key="2">
    <source>
        <dbReference type="ARBA" id="ARBA00022833"/>
    </source>
</evidence>
<dbReference type="PANTHER" id="PTHR43880">
    <property type="entry name" value="ALCOHOL DEHYDROGENASE"/>
    <property type="match status" value="1"/>
</dbReference>
<evidence type="ECO:0000256" key="1">
    <source>
        <dbReference type="ARBA" id="ARBA00022723"/>
    </source>
</evidence>
<dbReference type="InterPro" id="IPR002328">
    <property type="entry name" value="ADH_Zn_CS"/>
</dbReference>
<dbReference type="Pfam" id="PF08240">
    <property type="entry name" value="ADH_N"/>
    <property type="match status" value="1"/>
</dbReference>
<evidence type="ECO:0000256" key="3">
    <source>
        <dbReference type="ARBA" id="ARBA00023002"/>
    </source>
</evidence>
<dbReference type="AlphaFoldDB" id="A0A382WR46"/>
<dbReference type="GO" id="GO:0046294">
    <property type="term" value="P:formaldehyde catabolic process"/>
    <property type="evidence" value="ECO:0007669"/>
    <property type="project" value="TreeGrafter"/>
</dbReference>
<dbReference type="SUPFAM" id="SSF50129">
    <property type="entry name" value="GroES-like"/>
    <property type="match status" value="1"/>
</dbReference>
<sequence length="226" mass="24329">MKAAILVENKKPLIIDDIILPDELQFGQVLVDVHYSGICGAQINEIDAIKGPDKFLPHLLGHEGSGVVKKIGQGVSTVKEGDHVVLHWRPSKGLQAPTPEYRWNGKKVNAGWVTTFNEQAVISENRLTVIPDDFDMRMAPLFGCAVTTAFGVVNNDAQIKVGQSVVIFGIGGVGLNIAQAASMVSAYPIVGVDLHQRKLEMGKSFGLTHGLIGGRDDLNSEILDLV</sequence>
<dbReference type="GO" id="GO:0005829">
    <property type="term" value="C:cytosol"/>
    <property type="evidence" value="ECO:0007669"/>
    <property type="project" value="TreeGrafter"/>
</dbReference>
<evidence type="ECO:0000259" key="5">
    <source>
        <dbReference type="Pfam" id="PF08240"/>
    </source>
</evidence>
<keyword evidence="3" id="KW-0560">Oxidoreductase</keyword>
<feature type="domain" description="Alcohol dehydrogenase-like N-terminal" evidence="5">
    <location>
        <begin position="27"/>
        <end position="132"/>
    </location>
</feature>
<protein>
    <recommendedName>
        <fullName evidence="5">Alcohol dehydrogenase-like N-terminal domain-containing protein</fullName>
    </recommendedName>
</protein>
<dbReference type="InterPro" id="IPR036291">
    <property type="entry name" value="NAD(P)-bd_dom_sf"/>
</dbReference>
<keyword evidence="2" id="KW-0862">Zinc</keyword>
<dbReference type="InterPro" id="IPR013154">
    <property type="entry name" value="ADH-like_N"/>
</dbReference>
<evidence type="ECO:0000313" key="6">
    <source>
        <dbReference type="EMBL" id="SVD61094.1"/>
    </source>
</evidence>
<accession>A0A382WR46</accession>
<organism evidence="6">
    <name type="scientific">marine metagenome</name>
    <dbReference type="NCBI Taxonomy" id="408172"/>
    <lineage>
        <taxon>unclassified sequences</taxon>
        <taxon>metagenomes</taxon>
        <taxon>ecological metagenomes</taxon>
    </lineage>
</organism>
<feature type="non-terminal residue" evidence="6">
    <location>
        <position position="226"/>
    </location>
</feature>
<gene>
    <name evidence="6" type="ORF">METZ01_LOCUS413948</name>
</gene>
<dbReference type="EMBL" id="UINC01161733">
    <property type="protein sequence ID" value="SVD61094.1"/>
    <property type="molecule type" value="Genomic_DNA"/>
</dbReference>
<dbReference type="PANTHER" id="PTHR43880:SF12">
    <property type="entry name" value="ALCOHOL DEHYDROGENASE CLASS-3"/>
    <property type="match status" value="1"/>
</dbReference>
<keyword evidence="1" id="KW-0479">Metal-binding</keyword>